<dbReference type="EMBL" id="JAMRYU010000009">
    <property type="protein sequence ID" value="MDC4240397.1"/>
    <property type="molecule type" value="Genomic_DNA"/>
</dbReference>
<evidence type="ECO:0000313" key="3">
    <source>
        <dbReference type="Proteomes" id="UP001141183"/>
    </source>
</evidence>
<dbReference type="Pfam" id="PF08281">
    <property type="entry name" value="Sigma70_r4_2"/>
    <property type="match status" value="1"/>
</dbReference>
<dbReference type="InterPro" id="IPR036388">
    <property type="entry name" value="WH-like_DNA-bd_sf"/>
</dbReference>
<comment type="caution">
    <text evidence="2">The sequence shown here is derived from an EMBL/GenBank/DDBJ whole genome shotgun (WGS) entry which is preliminary data.</text>
</comment>
<organism evidence="2 3">
    <name type="scientific">Clostridium tertium</name>
    <dbReference type="NCBI Taxonomy" id="1559"/>
    <lineage>
        <taxon>Bacteria</taxon>
        <taxon>Bacillati</taxon>
        <taxon>Bacillota</taxon>
        <taxon>Clostridia</taxon>
        <taxon>Eubacteriales</taxon>
        <taxon>Clostridiaceae</taxon>
        <taxon>Clostridium</taxon>
    </lineage>
</organism>
<evidence type="ECO:0000313" key="2">
    <source>
        <dbReference type="EMBL" id="MDC4240397.1"/>
    </source>
</evidence>
<gene>
    <name evidence="2" type="ORF">NE398_09490</name>
</gene>
<dbReference type="Proteomes" id="UP001141183">
    <property type="component" value="Unassembled WGS sequence"/>
</dbReference>
<dbReference type="RefSeq" id="WP_008680758.1">
    <property type="nucleotide sequence ID" value="NZ_CABKOG010000003.1"/>
</dbReference>
<dbReference type="InterPro" id="IPR013324">
    <property type="entry name" value="RNA_pol_sigma_r3/r4-like"/>
</dbReference>
<evidence type="ECO:0000259" key="1">
    <source>
        <dbReference type="Pfam" id="PF08281"/>
    </source>
</evidence>
<sequence length="108" mass="12489">MGRRAKHEIPFSEISDIIVETFPMEDDYEMIEKIIFSVCGISVSVQEGELAEALKKLLEMKRNVILLSYFEEYPDSAIAKIMDITRNGVFKSRQTALKLMKEILQEEK</sequence>
<name>A0A9X4B156_9CLOT</name>
<dbReference type="AlphaFoldDB" id="A0A9X4B156"/>
<dbReference type="Gene3D" id="1.10.10.10">
    <property type="entry name" value="Winged helix-like DNA-binding domain superfamily/Winged helix DNA-binding domain"/>
    <property type="match status" value="1"/>
</dbReference>
<dbReference type="GO" id="GO:0003677">
    <property type="term" value="F:DNA binding"/>
    <property type="evidence" value="ECO:0007669"/>
    <property type="project" value="InterPro"/>
</dbReference>
<dbReference type="InterPro" id="IPR013249">
    <property type="entry name" value="RNA_pol_sigma70_r4_t2"/>
</dbReference>
<protein>
    <submittedName>
        <fullName evidence="2">Sigma-70 family RNA polymerase sigma factor</fullName>
    </submittedName>
</protein>
<reference evidence="2" key="1">
    <citation type="submission" date="2022-05" db="EMBL/GenBank/DDBJ databases">
        <title>Draft genome sequence of Clostridium tertium strain CP3 isolated from Peru.</title>
        <authorList>
            <person name="Hurtado R."/>
            <person name="Lima L."/>
            <person name="Sousa T."/>
            <person name="Jaiswal A.K."/>
            <person name="Tiwari S."/>
            <person name="Maturrano L."/>
            <person name="Brenig B."/>
            <person name="Azevedo V."/>
        </authorList>
    </citation>
    <scope>NUCLEOTIDE SEQUENCE</scope>
    <source>
        <strain evidence="2">CP3</strain>
    </source>
</reference>
<proteinExistence type="predicted"/>
<keyword evidence="3" id="KW-1185">Reference proteome</keyword>
<dbReference type="GO" id="GO:0016987">
    <property type="term" value="F:sigma factor activity"/>
    <property type="evidence" value="ECO:0007669"/>
    <property type="project" value="InterPro"/>
</dbReference>
<feature type="domain" description="RNA polymerase sigma factor 70 region 4 type 2" evidence="1">
    <location>
        <begin position="49"/>
        <end position="99"/>
    </location>
</feature>
<dbReference type="SUPFAM" id="SSF88659">
    <property type="entry name" value="Sigma3 and sigma4 domains of RNA polymerase sigma factors"/>
    <property type="match status" value="1"/>
</dbReference>
<dbReference type="GO" id="GO:0006352">
    <property type="term" value="P:DNA-templated transcription initiation"/>
    <property type="evidence" value="ECO:0007669"/>
    <property type="project" value="InterPro"/>
</dbReference>
<accession>A0A9X4B156</accession>